<dbReference type="InterPro" id="IPR001387">
    <property type="entry name" value="Cro/C1-type_HTH"/>
</dbReference>
<dbReference type="RefSeq" id="WP_150800518.1">
    <property type="nucleotide sequence ID" value="NZ_CABVHU010000017.1"/>
</dbReference>
<dbReference type="InterPro" id="IPR000943">
    <property type="entry name" value="RNA_pol_sigma70"/>
</dbReference>
<dbReference type="SMART" id="SM00530">
    <property type="entry name" value="HTH_XRE"/>
    <property type="match status" value="1"/>
</dbReference>
<accession>A0A5E7F8W5</accession>
<organism evidence="1 2">
    <name type="scientific">Pseudomonas fluorescens</name>
    <dbReference type="NCBI Taxonomy" id="294"/>
    <lineage>
        <taxon>Bacteria</taxon>
        <taxon>Pseudomonadati</taxon>
        <taxon>Pseudomonadota</taxon>
        <taxon>Gammaproteobacteria</taxon>
        <taxon>Pseudomonadales</taxon>
        <taxon>Pseudomonadaceae</taxon>
        <taxon>Pseudomonas</taxon>
    </lineage>
</organism>
<dbReference type="SUPFAM" id="SSF47413">
    <property type="entry name" value="lambda repressor-like DNA-binding domains"/>
    <property type="match status" value="1"/>
</dbReference>
<evidence type="ECO:0000313" key="2">
    <source>
        <dbReference type="Proteomes" id="UP000409037"/>
    </source>
</evidence>
<dbReference type="EMBL" id="CABVHU010000017">
    <property type="protein sequence ID" value="VVO35888.1"/>
    <property type="molecule type" value="Genomic_DNA"/>
</dbReference>
<dbReference type="OrthoDB" id="6901161at2"/>
<protein>
    <submittedName>
        <fullName evidence="1">Uncharacterized protein</fullName>
    </submittedName>
</protein>
<dbReference type="PROSITE" id="PS00716">
    <property type="entry name" value="SIGMA70_2"/>
    <property type="match status" value="1"/>
</dbReference>
<proteinExistence type="predicted"/>
<reference evidence="1 2" key="1">
    <citation type="submission" date="2019-09" db="EMBL/GenBank/DDBJ databases">
        <authorList>
            <person name="Chandra G."/>
            <person name="Truman W A."/>
        </authorList>
    </citation>
    <scope>NUCLEOTIDE SEQUENCE [LARGE SCALE GENOMIC DNA]</scope>
    <source>
        <strain evidence="1">PS833</strain>
    </source>
</reference>
<dbReference type="GO" id="GO:0003677">
    <property type="term" value="F:DNA binding"/>
    <property type="evidence" value="ECO:0007669"/>
    <property type="project" value="InterPro"/>
</dbReference>
<dbReference type="GO" id="GO:0006352">
    <property type="term" value="P:DNA-templated transcription initiation"/>
    <property type="evidence" value="ECO:0007669"/>
    <property type="project" value="InterPro"/>
</dbReference>
<dbReference type="Proteomes" id="UP000409037">
    <property type="component" value="Unassembled WGS sequence"/>
</dbReference>
<gene>
    <name evidence="1" type="ORF">PS833_05375</name>
</gene>
<dbReference type="AlphaFoldDB" id="A0A5E7F8W5"/>
<dbReference type="InterPro" id="IPR010982">
    <property type="entry name" value="Lambda_DNA-bd_dom_sf"/>
</dbReference>
<dbReference type="CDD" id="cd00093">
    <property type="entry name" value="HTH_XRE"/>
    <property type="match status" value="1"/>
</dbReference>
<dbReference type="Gene3D" id="1.10.260.40">
    <property type="entry name" value="lambda repressor-like DNA-binding domains"/>
    <property type="match status" value="1"/>
</dbReference>
<sequence length="291" mass="33149">MSQIDYQAIGERLRAYRIGRQLNADQVAEKLDISRAAVYRLELGKIVKLETLDRLAQLLKVSLTSLLGSDTEYFDNALGYFERMRQLEARSLSIQSYFDPFSYLLTSPAYSELFKTMLDEARPKNFDAGQAAMQAQILEILNERKATFSKQKFEVQSIISLRQIERYLHIGLVGRLDLPPSVRMERSLLARREVENLIDKIGSEGSRFNIYLIDETLPSATFQIFEQEHTSYVAVSPYRLGELPNIHTGIASVSSSPEAVEMYRSMTRGLLERAHSGEAAKRELSRLLAKL</sequence>
<dbReference type="Pfam" id="PF13560">
    <property type="entry name" value="HTH_31"/>
    <property type="match status" value="1"/>
</dbReference>
<dbReference type="PROSITE" id="PS50943">
    <property type="entry name" value="HTH_CROC1"/>
    <property type="match status" value="1"/>
</dbReference>
<dbReference type="GO" id="GO:0003700">
    <property type="term" value="F:DNA-binding transcription factor activity"/>
    <property type="evidence" value="ECO:0007669"/>
    <property type="project" value="InterPro"/>
</dbReference>
<name>A0A5E7F8W5_PSEFL</name>
<evidence type="ECO:0000313" key="1">
    <source>
        <dbReference type="EMBL" id="VVO35888.1"/>
    </source>
</evidence>